<organism evidence="2 3">
    <name type="scientific">Candidozyma auris</name>
    <name type="common">Yeast</name>
    <name type="synonym">Candida auris</name>
    <dbReference type="NCBI Taxonomy" id="498019"/>
    <lineage>
        <taxon>Eukaryota</taxon>
        <taxon>Fungi</taxon>
        <taxon>Dikarya</taxon>
        <taxon>Ascomycota</taxon>
        <taxon>Saccharomycotina</taxon>
        <taxon>Pichiomycetes</taxon>
        <taxon>Metschnikowiaceae</taxon>
        <taxon>Candidozyma</taxon>
    </lineage>
</organism>
<accession>A0A0L0P715</accession>
<proteinExistence type="predicted"/>
<gene>
    <name evidence="2" type="ORF">QG37_00850</name>
</gene>
<evidence type="ECO:0000256" key="1">
    <source>
        <dbReference type="SAM" id="Phobius"/>
    </source>
</evidence>
<feature type="transmembrane region" description="Helical" evidence="1">
    <location>
        <begin position="12"/>
        <end position="30"/>
    </location>
</feature>
<sequence length="62" mass="7352">MAFTVFFLQDPSQLFLMLWLSFFIWIKLFGHSKKNRKMGIEEAYIVVTVVRLQCTEMVANFS</sequence>
<name>A0A0L0P715_CANAR</name>
<keyword evidence="1" id="KW-0812">Transmembrane</keyword>
<evidence type="ECO:0000313" key="3">
    <source>
        <dbReference type="Proteomes" id="UP000037122"/>
    </source>
</evidence>
<dbReference type="EMBL" id="LGST01000006">
    <property type="protein sequence ID" value="KNE02162.1"/>
    <property type="molecule type" value="Genomic_DNA"/>
</dbReference>
<dbReference type="VEuPathDB" id="FungiDB:QG37_00850"/>
<evidence type="ECO:0000313" key="2">
    <source>
        <dbReference type="EMBL" id="KNE02162.1"/>
    </source>
</evidence>
<reference evidence="3" key="1">
    <citation type="journal article" date="2015" name="BMC Genomics">
        <title>Draft genome of a commonly misdiagnosed multidrug resistant pathogen Candida auris.</title>
        <authorList>
            <person name="Chatterjee S."/>
            <person name="Alampalli S.V."/>
            <person name="Nageshan R.K."/>
            <person name="Chettiar S.T."/>
            <person name="Joshi S."/>
            <person name="Tatu U.S."/>
        </authorList>
    </citation>
    <scope>NUCLEOTIDE SEQUENCE [LARGE SCALE GENOMIC DNA]</scope>
    <source>
        <strain evidence="3">6684</strain>
    </source>
</reference>
<dbReference type="AlphaFoldDB" id="A0A0L0P715"/>
<comment type="caution">
    <text evidence="2">The sequence shown here is derived from an EMBL/GenBank/DDBJ whole genome shotgun (WGS) entry which is preliminary data.</text>
</comment>
<dbReference type="Proteomes" id="UP000037122">
    <property type="component" value="Unassembled WGS sequence"/>
</dbReference>
<keyword evidence="1" id="KW-1133">Transmembrane helix</keyword>
<keyword evidence="1" id="KW-0472">Membrane</keyword>
<protein>
    <submittedName>
        <fullName evidence="2">Uncharacterized protein</fullName>
    </submittedName>
</protein>